<dbReference type="EMBL" id="AP025628">
    <property type="protein sequence ID" value="BDG61981.1"/>
    <property type="molecule type" value="Genomic_DNA"/>
</dbReference>
<dbReference type="PROSITE" id="PS00703">
    <property type="entry name" value="OKR_DC_1"/>
    <property type="match status" value="1"/>
</dbReference>
<sequence length="485" mass="50874">MSLSKQDREQRRAPLHAAVTGYVRRAPAVFHVPGHRQGRAAPAALRRLLGSGLCADLTEAPGLDDLHAPSGAIERAHRLLARAFGAGASFFLVGGTTAGIQALLLAAGPPGSRVVVPRHSHRSVLAGLVLAGHEPVYVRPTYDPDLDLPLGVPPASVDQSLAACPEAVAVLAVHPTYHGVPAQVAELAAVAHRHGVPLLVDEAHGAHFAFHPALPEAALAAGADASVQSLHKTGGSLTQSSVLHLAAGSPLPPDRVRELLALVQSSSPSYLLMVSLDLARRHLALHGRARWERALETAARVRRAVGRIRGLRVPEVPGGDPTRIIVDVRGRKLSGPQAARALWRRGVAVELAGPGYVLLVVGPGTGRDDVARLLAALADLPEGRRAPQRLGEPPWPQVALPPRAALLGPRRRLPLRDARGEVAAEAVIPYPPGIPAVAPGEVLTPEVLEYLARLRRVGAHLQGAADPRLETIAVVDQGDACRPGS</sequence>
<evidence type="ECO:0000256" key="2">
    <source>
        <dbReference type="ARBA" id="ARBA00010671"/>
    </source>
</evidence>
<dbReference type="AlphaFoldDB" id="A0AA35G6X0"/>
<dbReference type="Gene3D" id="3.90.100.10">
    <property type="entry name" value="Orn/Lys/Arg decarboxylase, C-terminal domain"/>
    <property type="match status" value="1"/>
</dbReference>
<reference evidence="7" key="1">
    <citation type="submission" date="2022-03" db="EMBL/GenBank/DDBJ databases">
        <title>Complete genome sequence of Caldinitratiruptor microaerophilus.</title>
        <authorList>
            <person name="Mukaiyama R."/>
            <person name="Nishiyama T."/>
            <person name="Ueda K."/>
        </authorList>
    </citation>
    <scope>NUCLEOTIDE SEQUENCE</scope>
    <source>
        <strain evidence="7">JCM 16183</strain>
    </source>
</reference>
<dbReference type="PANTHER" id="PTHR43277:SF4">
    <property type="entry name" value="ARGININE DECARBOXYLASE"/>
    <property type="match status" value="1"/>
</dbReference>
<dbReference type="InterPro" id="IPR000310">
    <property type="entry name" value="Orn/Lys/Arg_deCO2ase_major_dom"/>
</dbReference>
<dbReference type="PANTHER" id="PTHR43277">
    <property type="entry name" value="ARGININE DECARBOXYLASE"/>
    <property type="match status" value="1"/>
</dbReference>
<evidence type="ECO:0000313" key="7">
    <source>
        <dbReference type="EMBL" id="BDG61981.1"/>
    </source>
</evidence>
<dbReference type="InterPro" id="IPR036633">
    <property type="entry name" value="Prn/Lys/Arg_de-COase_C_sf"/>
</dbReference>
<comment type="cofactor">
    <cofactor evidence="1">
        <name>pyridoxal 5'-phosphate</name>
        <dbReference type="ChEBI" id="CHEBI:597326"/>
    </cofactor>
</comment>
<dbReference type="RefSeq" id="WP_264842596.1">
    <property type="nucleotide sequence ID" value="NZ_AP025628.1"/>
</dbReference>
<name>A0AA35G6X0_9FIRM</name>
<dbReference type="Gene3D" id="3.40.640.10">
    <property type="entry name" value="Type I PLP-dependent aspartate aminotransferase-like (Major domain)"/>
    <property type="match status" value="1"/>
</dbReference>
<evidence type="ECO:0000259" key="6">
    <source>
        <dbReference type="PROSITE" id="PS00703"/>
    </source>
</evidence>
<dbReference type="Pfam" id="PF01276">
    <property type="entry name" value="OKR_DC_1"/>
    <property type="match status" value="1"/>
</dbReference>
<evidence type="ECO:0000313" key="8">
    <source>
        <dbReference type="Proteomes" id="UP001163687"/>
    </source>
</evidence>
<evidence type="ECO:0000256" key="1">
    <source>
        <dbReference type="ARBA" id="ARBA00001933"/>
    </source>
</evidence>
<organism evidence="7 8">
    <name type="scientific">Caldinitratiruptor microaerophilus</name>
    <dbReference type="NCBI Taxonomy" id="671077"/>
    <lineage>
        <taxon>Bacteria</taxon>
        <taxon>Bacillati</taxon>
        <taxon>Bacillota</taxon>
        <taxon>Clostridia</taxon>
        <taxon>Eubacteriales</taxon>
        <taxon>Symbiobacteriaceae</taxon>
        <taxon>Caldinitratiruptor</taxon>
    </lineage>
</organism>
<dbReference type="KEGG" id="cmic:caldi_30710"/>
<evidence type="ECO:0000256" key="5">
    <source>
        <dbReference type="ARBA" id="ARBA00023239"/>
    </source>
</evidence>
<dbReference type="InterPro" id="IPR015424">
    <property type="entry name" value="PyrdxlP-dep_Trfase"/>
</dbReference>
<dbReference type="GO" id="GO:0016831">
    <property type="term" value="F:carboxy-lyase activity"/>
    <property type="evidence" value="ECO:0007669"/>
    <property type="project" value="UniProtKB-KW"/>
</dbReference>
<gene>
    <name evidence="7" type="ORF">caldi_30710</name>
</gene>
<evidence type="ECO:0000256" key="4">
    <source>
        <dbReference type="ARBA" id="ARBA00022898"/>
    </source>
</evidence>
<comment type="similarity">
    <text evidence="2">Belongs to the Orn/Lys/Arg decarboxylase class-I family.</text>
</comment>
<keyword evidence="3" id="KW-0210">Decarboxylase</keyword>
<dbReference type="InterPro" id="IPR008286">
    <property type="entry name" value="Prn/Lys/Arg_de-COase_C"/>
</dbReference>
<evidence type="ECO:0000256" key="3">
    <source>
        <dbReference type="ARBA" id="ARBA00022793"/>
    </source>
</evidence>
<dbReference type="SUPFAM" id="SSF55904">
    <property type="entry name" value="Ornithine decarboxylase C-terminal domain"/>
    <property type="match status" value="1"/>
</dbReference>
<keyword evidence="5" id="KW-0456">Lyase</keyword>
<dbReference type="SUPFAM" id="SSF53383">
    <property type="entry name" value="PLP-dependent transferases"/>
    <property type="match status" value="1"/>
</dbReference>
<feature type="domain" description="Orn/Lys/Arg decarboxylases family 1 pyridoxal-P attachment site" evidence="6">
    <location>
        <begin position="227"/>
        <end position="241"/>
    </location>
</feature>
<protein>
    <submittedName>
        <fullName evidence="7">Arginine decarboxylase</fullName>
    </submittedName>
</protein>
<dbReference type="Pfam" id="PF03711">
    <property type="entry name" value="OKR_DC_1_C"/>
    <property type="match status" value="1"/>
</dbReference>
<proteinExistence type="inferred from homology"/>
<dbReference type="Proteomes" id="UP001163687">
    <property type="component" value="Chromosome"/>
</dbReference>
<dbReference type="InterPro" id="IPR015421">
    <property type="entry name" value="PyrdxlP-dep_Trfase_major"/>
</dbReference>
<dbReference type="InterPro" id="IPR052357">
    <property type="entry name" value="Orn_Lys_Arg_decarboxylase-I"/>
</dbReference>
<accession>A0AA35G6X0</accession>
<keyword evidence="4" id="KW-0663">Pyridoxal phosphate</keyword>
<keyword evidence="8" id="KW-1185">Reference proteome</keyword>